<comment type="catalytic activity">
    <reaction evidence="6">
        <text>L-threonylcarbamoyladenylate + adenosine(37) in tRNA = N(6)-L-threonylcarbamoyladenosine(37) in tRNA + AMP + H(+)</text>
        <dbReference type="Rhea" id="RHEA:37059"/>
        <dbReference type="Rhea" id="RHEA-COMP:10162"/>
        <dbReference type="Rhea" id="RHEA-COMP:10163"/>
        <dbReference type="ChEBI" id="CHEBI:15378"/>
        <dbReference type="ChEBI" id="CHEBI:73682"/>
        <dbReference type="ChEBI" id="CHEBI:74411"/>
        <dbReference type="ChEBI" id="CHEBI:74418"/>
        <dbReference type="ChEBI" id="CHEBI:456215"/>
        <dbReference type="EC" id="2.3.1.234"/>
    </reaction>
</comment>
<organism evidence="8 9">
    <name type="scientific">Fusibacter ferrireducens</name>
    <dbReference type="NCBI Taxonomy" id="2785058"/>
    <lineage>
        <taxon>Bacteria</taxon>
        <taxon>Bacillati</taxon>
        <taxon>Bacillota</taxon>
        <taxon>Clostridia</taxon>
        <taxon>Eubacteriales</taxon>
        <taxon>Eubacteriales Family XII. Incertae Sedis</taxon>
        <taxon>Fusibacter</taxon>
    </lineage>
</organism>
<reference evidence="8 9" key="1">
    <citation type="submission" date="2020-11" db="EMBL/GenBank/DDBJ databases">
        <title>Fusibacter basophilias sp. nov.</title>
        <authorList>
            <person name="Qiu D."/>
        </authorList>
    </citation>
    <scope>NUCLEOTIDE SEQUENCE [LARGE SCALE GENOMIC DNA]</scope>
    <source>
        <strain evidence="8 9">Q10-2</strain>
    </source>
</reference>
<keyword evidence="5" id="KW-0012">Acyltransferase</keyword>
<dbReference type="InterPro" id="IPR017861">
    <property type="entry name" value="KAE1/TsaD"/>
</dbReference>
<dbReference type="EMBL" id="JADKNH010000006">
    <property type="protein sequence ID" value="MBF4693685.1"/>
    <property type="molecule type" value="Genomic_DNA"/>
</dbReference>
<evidence type="ECO:0000256" key="3">
    <source>
        <dbReference type="ARBA" id="ARBA00022694"/>
    </source>
</evidence>
<dbReference type="PANTHER" id="PTHR11735">
    <property type="entry name" value="TRNA N6-ADENOSINE THREONYLCARBAMOYLTRANSFERASE"/>
    <property type="match status" value="1"/>
</dbReference>
<dbReference type="SUPFAM" id="SSF53067">
    <property type="entry name" value="Actin-like ATPase domain"/>
    <property type="match status" value="1"/>
</dbReference>
<dbReference type="RefSeq" id="WP_194701926.1">
    <property type="nucleotide sequence ID" value="NZ_JADKNH010000006.1"/>
</dbReference>
<evidence type="ECO:0000313" key="8">
    <source>
        <dbReference type="EMBL" id="MBF4693685.1"/>
    </source>
</evidence>
<dbReference type="InterPro" id="IPR043129">
    <property type="entry name" value="ATPase_NBD"/>
</dbReference>
<evidence type="ECO:0000256" key="1">
    <source>
        <dbReference type="ARBA" id="ARBA00012156"/>
    </source>
</evidence>
<dbReference type="Proteomes" id="UP000614200">
    <property type="component" value="Unassembled WGS sequence"/>
</dbReference>
<dbReference type="PRINTS" id="PR00789">
    <property type="entry name" value="OSIALOPTASE"/>
</dbReference>
<evidence type="ECO:0000256" key="5">
    <source>
        <dbReference type="ARBA" id="ARBA00023315"/>
    </source>
</evidence>
<name>A0ABR9ZT79_9FIRM</name>
<gene>
    <name evidence="8" type="ORF">ISU02_11155</name>
</gene>
<dbReference type="InterPro" id="IPR000905">
    <property type="entry name" value="Gcp-like_dom"/>
</dbReference>
<dbReference type="PANTHER" id="PTHR11735:SF11">
    <property type="entry name" value="TRNA THREONYLCARBAMOYLADENOSINE BIOSYNTHESIS PROTEIN TSAB"/>
    <property type="match status" value="1"/>
</dbReference>
<sequence length="317" mass="35113">MILGLDTSCYTTSMVLVDIQTQEIRFEKNVLLRVKAGSKGLRQSDGFYQHVHQLADSFEALTAIFDVKNLRAIAVSDAPRNVSGSYMPVFNAGVLFARNLSNALGIPMFTFSHQEGHLMAALATSGIGRIPHKFYGLHLSGGTTEFLDVDYSNKIFKIDLIGETLDLNFGQLIDRIGVEMGLDFPCGKALDEMAGRSQATQYKEVPLKVDTAEHACFGFNISGLENYFKSLIGKVENEEIARILFNTIAHILENCLKGFESDRAVIISGGVASNCIIRAYLNQYYDQLYFAKPEYSRDNAYGIALLGREKIFMEGAL</sequence>
<comment type="caution">
    <text evidence="8">The sequence shown here is derived from an EMBL/GenBank/DDBJ whole genome shotgun (WGS) entry which is preliminary data.</text>
</comment>
<dbReference type="EC" id="2.3.1.234" evidence="1"/>
<keyword evidence="3" id="KW-0819">tRNA processing</keyword>
<accession>A0ABR9ZT79</accession>
<dbReference type="Gene3D" id="3.30.420.40">
    <property type="match status" value="2"/>
</dbReference>
<evidence type="ECO:0000256" key="6">
    <source>
        <dbReference type="ARBA" id="ARBA00048117"/>
    </source>
</evidence>
<proteinExistence type="predicted"/>
<protein>
    <recommendedName>
        <fullName evidence="1">N(6)-L-threonylcarbamoyladenine synthase</fullName>
        <ecNumber evidence="1">2.3.1.234</ecNumber>
    </recommendedName>
</protein>
<evidence type="ECO:0000256" key="2">
    <source>
        <dbReference type="ARBA" id="ARBA00022679"/>
    </source>
</evidence>
<evidence type="ECO:0000259" key="7">
    <source>
        <dbReference type="Pfam" id="PF00814"/>
    </source>
</evidence>
<keyword evidence="9" id="KW-1185">Reference proteome</keyword>
<dbReference type="Pfam" id="PF00814">
    <property type="entry name" value="TsaD"/>
    <property type="match status" value="1"/>
</dbReference>
<evidence type="ECO:0000256" key="4">
    <source>
        <dbReference type="ARBA" id="ARBA00022723"/>
    </source>
</evidence>
<feature type="domain" description="Gcp-like" evidence="7">
    <location>
        <begin position="49"/>
        <end position="304"/>
    </location>
</feature>
<keyword evidence="4" id="KW-0479">Metal-binding</keyword>
<evidence type="ECO:0000313" key="9">
    <source>
        <dbReference type="Proteomes" id="UP000614200"/>
    </source>
</evidence>
<keyword evidence="2" id="KW-0808">Transferase</keyword>